<name>A0ABQ1RB35_9ALTE</name>
<protein>
    <recommendedName>
        <fullName evidence="1">Metallo-beta-lactamase domain-containing protein</fullName>
    </recommendedName>
</protein>
<dbReference type="EMBL" id="BMGJ01000006">
    <property type="protein sequence ID" value="GGD64511.1"/>
    <property type="molecule type" value="Genomic_DNA"/>
</dbReference>
<keyword evidence="3" id="KW-1185">Reference proteome</keyword>
<dbReference type="CDD" id="cd07731">
    <property type="entry name" value="ComA-like_MBL-fold"/>
    <property type="match status" value="1"/>
</dbReference>
<evidence type="ECO:0000259" key="1">
    <source>
        <dbReference type="Pfam" id="PF00753"/>
    </source>
</evidence>
<dbReference type="SUPFAM" id="SSF56281">
    <property type="entry name" value="Metallo-hydrolase/oxidoreductase"/>
    <property type="match status" value="1"/>
</dbReference>
<proteinExistence type="predicted"/>
<dbReference type="Proteomes" id="UP000614272">
    <property type="component" value="Unassembled WGS sequence"/>
</dbReference>
<dbReference type="PANTHER" id="PTHR30619:SF1">
    <property type="entry name" value="RECOMBINATION PROTEIN 2"/>
    <property type="match status" value="1"/>
</dbReference>
<dbReference type="InterPro" id="IPR001279">
    <property type="entry name" value="Metallo-B-lactamas"/>
</dbReference>
<evidence type="ECO:0000313" key="3">
    <source>
        <dbReference type="Proteomes" id="UP000614272"/>
    </source>
</evidence>
<gene>
    <name evidence="2" type="ORF">GCM10011357_19830</name>
</gene>
<dbReference type="InterPro" id="IPR036866">
    <property type="entry name" value="RibonucZ/Hydroxyglut_hydro"/>
</dbReference>
<organism evidence="2 3">
    <name type="scientific">Lacimicrobium alkaliphilum</name>
    <dbReference type="NCBI Taxonomy" id="1526571"/>
    <lineage>
        <taxon>Bacteria</taxon>
        <taxon>Pseudomonadati</taxon>
        <taxon>Pseudomonadota</taxon>
        <taxon>Gammaproteobacteria</taxon>
        <taxon>Alteromonadales</taxon>
        <taxon>Alteromonadaceae</taxon>
        <taxon>Lacimicrobium</taxon>
    </lineage>
</organism>
<accession>A0ABQ1RB35</accession>
<dbReference type="Gene3D" id="3.60.15.10">
    <property type="entry name" value="Ribonuclease Z/Hydroxyacylglutathione hydrolase-like"/>
    <property type="match status" value="1"/>
</dbReference>
<dbReference type="InterPro" id="IPR035681">
    <property type="entry name" value="ComA-like_MBL"/>
</dbReference>
<reference evidence="3" key="1">
    <citation type="journal article" date="2019" name="Int. J. Syst. Evol. Microbiol.">
        <title>The Global Catalogue of Microorganisms (GCM) 10K type strain sequencing project: providing services to taxonomists for standard genome sequencing and annotation.</title>
        <authorList>
            <consortium name="The Broad Institute Genomics Platform"/>
            <consortium name="The Broad Institute Genome Sequencing Center for Infectious Disease"/>
            <person name="Wu L."/>
            <person name="Ma J."/>
        </authorList>
    </citation>
    <scope>NUCLEOTIDE SEQUENCE [LARGE SCALE GENOMIC DNA]</scope>
    <source>
        <strain evidence="3">CGMCC 1.12923</strain>
    </source>
</reference>
<comment type="caution">
    <text evidence="2">The sequence shown here is derived from an EMBL/GenBank/DDBJ whole genome shotgun (WGS) entry which is preliminary data.</text>
</comment>
<dbReference type="Pfam" id="PF00753">
    <property type="entry name" value="Lactamase_B"/>
    <property type="match status" value="1"/>
</dbReference>
<dbReference type="PANTHER" id="PTHR30619">
    <property type="entry name" value="DNA INTERNALIZATION/COMPETENCE PROTEIN COMEC/REC2"/>
    <property type="match status" value="1"/>
</dbReference>
<evidence type="ECO:0000313" key="2">
    <source>
        <dbReference type="EMBL" id="GGD64511.1"/>
    </source>
</evidence>
<sequence>MVDVGSGSCSIAQLPGDEGIVIFDAGYWRGKRCIQALDALIGNKKIALIVLSHSDADHIGDAASILANYKVETILRTGVKRNSKTWRDFDQAVRKAERTGTKVYDASQSSLPGLEFSFGEASITIIYGKQRWDGEHLSSSEARNAVSIVAKLEYAGRAVLFPGDAVGRKPGAANDSCSYSEKEMVLNNAVLSLDADILLAPHHGSDSSSSSCFIKAVSPEYVIFQSGHRYGHPSLSAKKRYTQHGVPISHIFRTDFKDAEDSPYDWEDSRYEACKDLPGDDDIGITITNKGEPLVEYRTPERDNCSL</sequence>
<dbReference type="InterPro" id="IPR052159">
    <property type="entry name" value="Competence_DNA_uptake"/>
</dbReference>
<feature type="domain" description="Metallo-beta-lactamase" evidence="1">
    <location>
        <begin position="3"/>
        <end position="228"/>
    </location>
</feature>